<dbReference type="PANTHER" id="PTHR42673:SF4">
    <property type="entry name" value="MALEYLACETOACETATE ISOMERASE"/>
    <property type="match status" value="1"/>
</dbReference>
<dbReference type="PANTHER" id="PTHR42673">
    <property type="entry name" value="MALEYLACETOACETATE ISOMERASE"/>
    <property type="match status" value="1"/>
</dbReference>
<evidence type="ECO:0000313" key="2">
    <source>
        <dbReference type="EMBL" id="TPW32060.1"/>
    </source>
</evidence>
<sequence>MKILTSSASPYSAKVRMAARYAGLPFEEVATDTASEGSDLVDRNPLGKIPTVQAEDGTVVFDSRAIMQYLDRESGRKLYPRNTAKRTQAEVLEALCDGIMDALILVVYERRFRPEEKVHQEWIDKQWRRVERGLDHLEANLPRTAKNLTGAHFAIAGLLGYLALRFEGKWERGRPKLKNWTTKFEKIFPDYAELKPHVAES</sequence>
<dbReference type="RefSeq" id="WP_141165416.1">
    <property type="nucleotide sequence ID" value="NZ_VHLH01000002.1"/>
</dbReference>
<reference evidence="2 3" key="1">
    <citation type="submission" date="2019-06" db="EMBL/GenBank/DDBJ databases">
        <authorList>
            <person name="Li M."/>
        </authorList>
    </citation>
    <scope>NUCLEOTIDE SEQUENCE [LARGE SCALE GENOMIC DNA]</scope>
    <source>
        <strain evidence="2 3">BGMRC6574</strain>
    </source>
</reference>
<dbReference type="InterPro" id="IPR040079">
    <property type="entry name" value="Glutathione_S-Trfase"/>
</dbReference>
<gene>
    <name evidence="2" type="ORF">FJU11_02425</name>
</gene>
<proteinExistence type="predicted"/>
<keyword evidence="3" id="KW-1185">Reference proteome</keyword>
<organism evidence="2 3">
    <name type="scientific">Pararhizobium mangrovi</name>
    <dbReference type="NCBI Taxonomy" id="2590452"/>
    <lineage>
        <taxon>Bacteria</taxon>
        <taxon>Pseudomonadati</taxon>
        <taxon>Pseudomonadota</taxon>
        <taxon>Alphaproteobacteria</taxon>
        <taxon>Hyphomicrobiales</taxon>
        <taxon>Rhizobiaceae</taxon>
        <taxon>Rhizobium/Agrobacterium group</taxon>
        <taxon>Pararhizobium</taxon>
    </lineage>
</organism>
<dbReference type="Gene3D" id="3.40.30.10">
    <property type="entry name" value="Glutaredoxin"/>
    <property type="match status" value="1"/>
</dbReference>
<name>A0A506UDN8_9HYPH</name>
<dbReference type="InterPro" id="IPR036282">
    <property type="entry name" value="Glutathione-S-Trfase_C_sf"/>
</dbReference>
<dbReference type="SFLD" id="SFLDS00019">
    <property type="entry name" value="Glutathione_Transferase_(cytos"/>
    <property type="match status" value="1"/>
</dbReference>
<keyword evidence="2" id="KW-0808">Transferase</keyword>
<accession>A0A506UDN8</accession>
<comment type="caution">
    <text evidence="2">The sequence shown here is derived from an EMBL/GenBank/DDBJ whole genome shotgun (WGS) entry which is preliminary data.</text>
</comment>
<dbReference type="Pfam" id="PF13410">
    <property type="entry name" value="GST_C_2"/>
    <property type="match status" value="1"/>
</dbReference>
<dbReference type="CDD" id="cd03205">
    <property type="entry name" value="GST_C_6"/>
    <property type="match status" value="1"/>
</dbReference>
<evidence type="ECO:0000259" key="1">
    <source>
        <dbReference type="PROSITE" id="PS50404"/>
    </source>
</evidence>
<dbReference type="AlphaFoldDB" id="A0A506UDN8"/>
<dbReference type="SUPFAM" id="SSF52833">
    <property type="entry name" value="Thioredoxin-like"/>
    <property type="match status" value="1"/>
</dbReference>
<dbReference type="GO" id="GO:0006749">
    <property type="term" value="P:glutathione metabolic process"/>
    <property type="evidence" value="ECO:0007669"/>
    <property type="project" value="TreeGrafter"/>
</dbReference>
<dbReference type="GO" id="GO:0016034">
    <property type="term" value="F:maleylacetoacetate isomerase activity"/>
    <property type="evidence" value="ECO:0007669"/>
    <property type="project" value="TreeGrafter"/>
</dbReference>
<dbReference type="PROSITE" id="PS50404">
    <property type="entry name" value="GST_NTER"/>
    <property type="match status" value="1"/>
</dbReference>
<dbReference type="GO" id="GO:0006559">
    <property type="term" value="P:L-phenylalanine catabolic process"/>
    <property type="evidence" value="ECO:0007669"/>
    <property type="project" value="TreeGrafter"/>
</dbReference>
<dbReference type="EMBL" id="VHLH01000002">
    <property type="protein sequence ID" value="TPW32060.1"/>
    <property type="molecule type" value="Genomic_DNA"/>
</dbReference>
<dbReference type="OrthoDB" id="9795329at2"/>
<dbReference type="Gene3D" id="1.20.1050.10">
    <property type="match status" value="1"/>
</dbReference>
<dbReference type="Proteomes" id="UP000320314">
    <property type="component" value="Unassembled WGS sequence"/>
</dbReference>
<dbReference type="SUPFAM" id="SSF47616">
    <property type="entry name" value="GST C-terminal domain-like"/>
    <property type="match status" value="1"/>
</dbReference>
<dbReference type="Pfam" id="PF13409">
    <property type="entry name" value="GST_N_2"/>
    <property type="match status" value="1"/>
</dbReference>
<dbReference type="InterPro" id="IPR004045">
    <property type="entry name" value="Glutathione_S-Trfase_N"/>
</dbReference>
<feature type="domain" description="GST N-terminal" evidence="1">
    <location>
        <begin position="1"/>
        <end position="78"/>
    </location>
</feature>
<evidence type="ECO:0000313" key="3">
    <source>
        <dbReference type="Proteomes" id="UP000320314"/>
    </source>
</evidence>
<protein>
    <submittedName>
        <fullName evidence="2">Glutathione S-transferase family protein</fullName>
    </submittedName>
</protein>
<dbReference type="GO" id="GO:0004364">
    <property type="term" value="F:glutathione transferase activity"/>
    <property type="evidence" value="ECO:0007669"/>
    <property type="project" value="TreeGrafter"/>
</dbReference>
<dbReference type="InterPro" id="IPR036249">
    <property type="entry name" value="Thioredoxin-like_sf"/>
</dbReference>